<dbReference type="RefSeq" id="WP_153760330.1">
    <property type="nucleotide sequence ID" value="NZ_CP045851.1"/>
</dbReference>
<dbReference type="AlphaFoldDB" id="A0A5Q2RL61"/>
<name>A0A5Q2RL61_9ACTN</name>
<sequence>MEKWAFIYTSGDGDGDGSAVTATTGSKACELVTVGVPTPAVDAEVIDELIDDGVELIELCGAFGPADAARVVEQVGGRVPVGYVTYPASEAAGLHALFG</sequence>
<dbReference type="InterPro" id="IPR045441">
    <property type="entry name" value="DUF6506"/>
</dbReference>
<keyword evidence="2" id="KW-1185">Reference proteome</keyword>
<reference evidence="1 2" key="1">
    <citation type="submission" date="2019-11" db="EMBL/GenBank/DDBJ databases">
        <authorList>
            <person name="He Y."/>
        </authorList>
    </citation>
    <scope>NUCLEOTIDE SEQUENCE [LARGE SCALE GENOMIC DNA]</scope>
    <source>
        <strain evidence="1 2">SCSIO 58843</strain>
    </source>
</reference>
<evidence type="ECO:0000313" key="1">
    <source>
        <dbReference type="EMBL" id="QGG96224.1"/>
    </source>
</evidence>
<organism evidence="1 2">
    <name type="scientific">Actinomarinicola tropica</name>
    <dbReference type="NCBI Taxonomy" id="2789776"/>
    <lineage>
        <taxon>Bacteria</taxon>
        <taxon>Bacillati</taxon>
        <taxon>Actinomycetota</taxon>
        <taxon>Acidimicrobiia</taxon>
        <taxon>Acidimicrobiales</taxon>
        <taxon>Iamiaceae</taxon>
        <taxon>Actinomarinicola</taxon>
    </lineage>
</organism>
<dbReference type="EMBL" id="CP045851">
    <property type="protein sequence ID" value="QGG96224.1"/>
    <property type="molecule type" value="Genomic_DNA"/>
</dbReference>
<dbReference type="Pfam" id="PF20116">
    <property type="entry name" value="DUF6506"/>
    <property type="match status" value="1"/>
</dbReference>
<dbReference type="Proteomes" id="UP000334019">
    <property type="component" value="Chromosome"/>
</dbReference>
<proteinExistence type="predicted"/>
<dbReference type="KEGG" id="atq:GH723_14550"/>
<accession>A0A5Q2RL61</accession>
<protein>
    <submittedName>
        <fullName evidence="1">Uncharacterized protein</fullName>
    </submittedName>
</protein>
<evidence type="ECO:0000313" key="2">
    <source>
        <dbReference type="Proteomes" id="UP000334019"/>
    </source>
</evidence>
<gene>
    <name evidence="1" type="ORF">GH723_14550</name>
</gene>